<comment type="caution">
    <text evidence="2">The sequence shown here is derived from an EMBL/GenBank/DDBJ whole genome shotgun (WGS) entry which is preliminary data.</text>
</comment>
<gene>
    <name evidence="2" type="ORF">L210DRAFT_2141075</name>
    <name evidence="3" type="ORF">L210DRAFT_2142277</name>
    <name evidence="1" type="ORF">L210DRAFT_3572526</name>
</gene>
<dbReference type="Proteomes" id="UP001194468">
    <property type="component" value="Unassembled WGS sequence"/>
</dbReference>
<reference evidence="2" key="2">
    <citation type="journal article" date="2020" name="Nat. Commun.">
        <title>Large-scale genome sequencing of mycorrhizal fungi provides insights into the early evolution of symbiotic traits.</title>
        <authorList>
            <person name="Miyauchi S."/>
            <person name="Kiss E."/>
            <person name="Kuo A."/>
            <person name="Drula E."/>
            <person name="Kohler A."/>
            <person name="Sanchez-Garcia M."/>
            <person name="Morin E."/>
            <person name="Andreopoulos B."/>
            <person name="Barry K.W."/>
            <person name="Bonito G."/>
            <person name="Buee M."/>
            <person name="Carver A."/>
            <person name="Chen C."/>
            <person name="Cichocki N."/>
            <person name="Clum A."/>
            <person name="Culley D."/>
            <person name="Crous P.W."/>
            <person name="Fauchery L."/>
            <person name="Girlanda M."/>
            <person name="Hayes R.D."/>
            <person name="Keri Z."/>
            <person name="LaButti K."/>
            <person name="Lipzen A."/>
            <person name="Lombard V."/>
            <person name="Magnuson J."/>
            <person name="Maillard F."/>
            <person name="Murat C."/>
            <person name="Nolan M."/>
            <person name="Ohm R.A."/>
            <person name="Pangilinan J."/>
            <person name="Pereira M.F."/>
            <person name="Perotto S."/>
            <person name="Peter M."/>
            <person name="Pfister S."/>
            <person name="Riley R."/>
            <person name="Sitrit Y."/>
            <person name="Stielow J.B."/>
            <person name="Szollosi G."/>
            <person name="Zifcakova L."/>
            <person name="Stursova M."/>
            <person name="Spatafora J.W."/>
            <person name="Tedersoo L."/>
            <person name="Vaario L.M."/>
            <person name="Yamada A."/>
            <person name="Yan M."/>
            <person name="Wang P."/>
            <person name="Xu J."/>
            <person name="Bruns T."/>
            <person name="Baldrian P."/>
            <person name="Vilgalys R."/>
            <person name="Dunand C."/>
            <person name="Henrissat B."/>
            <person name="Grigoriev I.V."/>
            <person name="Hibbett D."/>
            <person name="Nagy L.G."/>
            <person name="Martin F.M."/>
        </authorList>
    </citation>
    <scope>NUCLEOTIDE SEQUENCE</scope>
    <source>
        <strain evidence="2">BED1</strain>
    </source>
</reference>
<dbReference type="EMBL" id="WHUW01000116">
    <property type="protein sequence ID" value="KAF8423433.1"/>
    <property type="molecule type" value="Genomic_DNA"/>
</dbReference>
<dbReference type="AlphaFoldDB" id="A0AAD4G7G3"/>
<keyword evidence="4" id="KW-1185">Reference proteome</keyword>
<reference evidence="2" key="1">
    <citation type="submission" date="2019-10" db="EMBL/GenBank/DDBJ databases">
        <authorList>
            <consortium name="DOE Joint Genome Institute"/>
            <person name="Kuo A."/>
            <person name="Miyauchi S."/>
            <person name="Kiss E."/>
            <person name="Drula E."/>
            <person name="Kohler A."/>
            <person name="Sanchez-Garcia M."/>
            <person name="Andreopoulos B."/>
            <person name="Barry K.W."/>
            <person name="Bonito G."/>
            <person name="Buee M."/>
            <person name="Carver A."/>
            <person name="Chen C."/>
            <person name="Cichocki N."/>
            <person name="Clum A."/>
            <person name="Culley D."/>
            <person name="Crous P.W."/>
            <person name="Fauchery L."/>
            <person name="Girlanda M."/>
            <person name="Hayes R."/>
            <person name="Keri Z."/>
            <person name="LaButti K."/>
            <person name="Lipzen A."/>
            <person name="Lombard V."/>
            <person name="Magnuson J."/>
            <person name="Maillard F."/>
            <person name="Morin E."/>
            <person name="Murat C."/>
            <person name="Nolan M."/>
            <person name="Ohm R."/>
            <person name="Pangilinan J."/>
            <person name="Pereira M."/>
            <person name="Perotto S."/>
            <person name="Peter M."/>
            <person name="Riley R."/>
            <person name="Sitrit Y."/>
            <person name="Stielow B."/>
            <person name="Szollosi G."/>
            <person name="Zifcakova L."/>
            <person name="Stursova M."/>
            <person name="Spatafora J.W."/>
            <person name="Tedersoo L."/>
            <person name="Vaario L.-M."/>
            <person name="Yamada A."/>
            <person name="Yan M."/>
            <person name="Wang P."/>
            <person name="Xu J."/>
            <person name="Bruns T."/>
            <person name="Baldrian P."/>
            <person name="Vilgalys R."/>
            <person name="Henrissat B."/>
            <person name="Grigoriev I.V."/>
            <person name="Hibbett D."/>
            <person name="Nagy L.G."/>
            <person name="Martin F.M."/>
        </authorList>
    </citation>
    <scope>NUCLEOTIDE SEQUENCE</scope>
    <source>
        <strain evidence="2">BED1</strain>
    </source>
</reference>
<evidence type="ECO:0000313" key="2">
    <source>
        <dbReference type="EMBL" id="KAF8423433.1"/>
    </source>
</evidence>
<dbReference type="EMBL" id="WHUW01000116">
    <property type="protein sequence ID" value="KAF8423466.1"/>
    <property type="molecule type" value="Genomic_DNA"/>
</dbReference>
<name>A0AAD4G7G3_BOLED</name>
<sequence>MLLHTTSHRSSFLRRTFHLRPTTSCKCSAKLFTTLKLPLRAPGGCRGDAYVVRAIRFDGRISGVQTSSRCGAVLKGIWNTRAWSLQEYTAAKVVHFYTGLYSLPRSQIAEPQRLARSLFGDGRSGLDRVQKVLESRRYPPKEVKNLPRSRPR</sequence>
<evidence type="ECO:0000313" key="4">
    <source>
        <dbReference type="Proteomes" id="UP001194468"/>
    </source>
</evidence>
<accession>A0AAD4G7G3</accession>
<proteinExistence type="predicted"/>
<protein>
    <submittedName>
        <fullName evidence="2">Uncharacterized protein</fullName>
    </submittedName>
</protein>
<dbReference type="EMBL" id="WHUW01000137">
    <property type="protein sequence ID" value="KAF8421754.1"/>
    <property type="molecule type" value="Genomic_DNA"/>
</dbReference>
<organism evidence="2 4">
    <name type="scientific">Boletus edulis BED1</name>
    <dbReference type="NCBI Taxonomy" id="1328754"/>
    <lineage>
        <taxon>Eukaryota</taxon>
        <taxon>Fungi</taxon>
        <taxon>Dikarya</taxon>
        <taxon>Basidiomycota</taxon>
        <taxon>Agaricomycotina</taxon>
        <taxon>Agaricomycetes</taxon>
        <taxon>Agaricomycetidae</taxon>
        <taxon>Boletales</taxon>
        <taxon>Boletineae</taxon>
        <taxon>Boletaceae</taxon>
        <taxon>Boletoideae</taxon>
        <taxon>Boletus</taxon>
    </lineage>
</organism>
<evidence type="ECO:0000313" key="3">
    <source>
        <dbReference type="EMBL" id="KAF8423466.1"/>
    </source>
</evidence>
<evidence type="ECO:0000313" key="1">
    <source>
        <dbReference type="EMBL" id="KAF8421754.1"/>
    </source>
</evidence>